<dbReference type="Pfam" id="PF12323">
    <property type="entry name" value="HTH_OrfB_IS605"/>
    <property type="match status" value="1"/>
</dbReference>
<dbReference type="EMBL" id="QWKZ01000055">
    <property type="protein sequence ID" value="RIH84808.1"/>
    <property type="molecule type" value="Genomic_DNA"/>
</dbReference>
<evidence type="ECO:0000313" key="3">
    <source>
        <dbReference type="Proteomes" id="UP000265800"/>
    </source>
</evidence>
<protein>
    <submittedName>
        <fullName evidence="2">Helix-turn-helix domain protein</fullName>
    </submittedName>
</protein>
<dbReference type="InterPro" id="IPR021027">
    <property type="entry name" value="Transposase_put_HTH"/>
</dbReference>
<reference evidence="2 3" key="1">
    <citation type="submission" date="2018-08" db="EMBL/GenBank/DDBJ databases">
        <title>Meiothermus luteus KCTC 52599 genome sequencing project.</title>
        <authorList>
            <person name="Da Costa M.S."/>
            <person name="Albuquerque L."/>
            <person name="Raposo P."/>
            <person name="Froufe H.J.C."/>
            <person name="Barroso C.S."/>
            <person name="Egas C."/>
        </authorList>
    </citation>
    <scope>NUCLEOTIDE SEQUENCE [LARGE SCALE GENOMIC DNA]</scope>
    <source>
        <strain evidence="2 3">KCTC 52599</strain>
    </source>
</reference>
<dbReference type="Proteomes" id="UP000265800">
    <property type="component" value="Unassembled WGS sequence"/>
</dbReference>
<sequence>MIRAWVAGQYFVGGNLGYVIIQNQAVIRLQAYRFVLQPTPTQERILRLFTGSRRFVYSESLAERLREMERLRDEGWDTVDASTGMGIVPRVYWRSQSRQVIVPVSPDGLWIESQRRSEAGTRRGAHEAR</sequence>
<dbReference type="AlphaFoldDB" id="A0A399ELG4"/>
<comment type="caution">
    <text evidence="2">The sequence shown here is derived from an EMBL/GenBank/DDBJ whole genome shotgun (WGS) entry which is preliminary data.</text>
</comment>
<organism evidence="2 3">
    <name type="scientific">Meiothermus luteus</name>
    <dbReference type="NCBI Taxonomy" id="2026184"/>
    <lineage>
        <taxon>Bacteria</taxon>
        <taxon>Thermotogati</taxon>
        <taxon>Deinococcota</taxon>
        <taxon>Deinococci</taxon>
        <taxon>Thermales</taxon>
        <taxon>Thermaceae</taxon>
        <taxon>Meiothermus</taxon>
    </lineage>
</organism>
<gene>
    <name evidence="2" type="ORF">Mlute_01793</name>
</gene>
<evidence type="ECO:0000259" key="1">
    <source>
        <dbReference type="Pfam" id="PF12323"/>
    </source>
</evidence>
<evidence type="ECO:0000313" key="2">
    <source>
        <dbReference type="EMBL" id="RIH84808.1"/>
    </source>
</evidence>
<accession>A0A399ELG4</accession>
<proteinExistence type="predicted"/>
<feature type="domain" description="Transposase putative helix-turn-helix" evidence="1">
    <location>
        <begin position="29"/>
        <end position="69"/>
    </location>
</feature>
<name>A0A399ELG4_9DEIN</name>
<keyword evidence="3" id="KW-1185">Reference proteome</keyword>